<evidence type="ECO:0000256" key="1">
    <source>
        <dbReference type="SAM" id="MobiDB-lite"/>
    </source>
</evidence>
<name>A0A225DQM6_9BACT</name>
<protein>
    <submittedName>
        <fullName evidence="2">Uncharacterized protein</fullName>
    </submittedName>
</protein>
<reference evidence="3" key="1">
    <citation type="submission" date="2017-06" db="EMBL/GenBank/DDBJ databases">
        <title>Genome analysis of Fimbriiglobus ruber SP5, the first member of the order Planctomycetales with confirmed chitinolytic capability.</title>
        <authorList>
            <person name="Ravin N.V."/>
            <person name="Rakitin A.L."/>
            <person name="Ivanova A.A."/>
            <person name="Beletsky A.V."/>
            <person name="Kulichevskaya I.S."/>
            <person name="Mardanov A.V."/>
            <person name="Dedysh S.N."/>
        </authorList>
    </citation>
    <scope>NUCLEOTIDE SEQUENCE [LARGE SCALE GENOMIC DNA]</scope>
    <source>
        <strain evidence="3">SP5</strain>
    </source>
</reference>
<accession>A0A225DQM6</accession>
<gene>
    <name evidence="2" type="ORF">FRUB_07597</name>
</gene>
<evidence type="ECO:0000313" key="3">
    <source>
        <dbReference type="Proteomes" id="UP000214646"/>
    </source>
</evidence>
<feature type="compositionally biased region" description="Polar residues" evidence="1">
    <location>
        <begin position="1"/>
        <end position="37"/>
    </location>
</feature>
<dbReference type="Proteomes" id="UP000214646">
    <property type="component" value="Unassembled WGS sequence"/>
</dbReference>
<dbReference type="AlphaFoldDB" id="A0A225DQM6"/>
<dbReference type="EMBL" id="NIDE01000014">
    <property type="protein sequence ID" value="OWK38477.1"/>
    <property type="molecule type" value="Genomic_DNA"/>
</dbReference>
<organism evidence="2 3">
    <name type="scientific">Fimbriiglobus ruber</name>
    <dbReference type="NCBI Taxonomy" id="1908690"/>
    <lineage>
        <taxon>Bacteria</taxon>
        <taxon>Pseudomonadati</taxon>
        <taxon>Planctomycetota</taxon>
        <taxon>Planctomycetia</taxon>
        <taxon>Gemmatales</taxon>
        <taxon>Gemmataceae</taxon>
        <taxon>Fimbriiglobus</taxon>
    </lineage>
</organism>
<keyword evidence="3" id="KW-1185">Reference proteome</keyword>
<comment type="caution">
    <text evidence="2">The sequence shown here is derived from an EMBL/GenBank/DDBJ whole genome shotgun (WGS) entry which is preliminary data.</text>
</comment>
<sequence length="46" mass="4873">MTPVSFHTPSRSGPSHWGQSSPRAAGESASNDTTKGNTPRIAKHLK</sequence>
<proteinExistence type="predicted"/>
<feature type="region of interest" description="Disordered" evidence="1">
    <location>
        <begin position="1"/>
        <end position="46"/>
    </location>
</feature>
<evidence type="ECO:0000313" key="2">
    <source>
        <dbReference type="EMBL" id="OWK38477.1"/>
    </source>
</evidence>